<keyword evidence="1" id="KW-0233">DNA recombination</keyword>
<dbReference type="OrthoDB" id="421803at2"/>
<dbReference type="AlphaFoldDB" id="A2BVI6"/>
<accession>A2BVI6</accession>
<proteinExistence type="predicted"/>
<dbReference type="eggNOG" id="COG0582">
    <property type="taxonomic scope" value="Bacteria"/>
</dbReference>
<sequence>MNIIHEINNVNDKFATQGSKLKIEKRGEKLNIRGSLPSKKNEHDFSVQRIALGLNADFNGLEEAKKKLQLITLQLELNQFNWINWVKKTDKKEIKNEFKLLVKLKEFEEFFFKENKNEYLSSTRKTTWRSSYKPYLKRIISIQSDSNTEDLNDIFIATLKTYKEGTRSRKQCATSLSVLAKFLGHKLPEDWKLMAKGYGLNKASFRDLPSDEVIEDLWDKIPNKSWQYVFGLMATYGLRNHEVFFCDLSSLNIYGDKIIRVLPTTKTGEHQVWPFHPKWIDKFELCKLGKDPGLLPNINRDLKDTTLQKIGKKITDQFKRYSLNIKPYDLRHAWAVRTIFYDLPDTVAARMMGHSVSLHTQTYHHWITKRDQQQAVNNALSKYKKREIFKSL</sequence>
<gene>
    <name evidence="3" type="ordered locus">P9515_05881</name>
</gene>
<dbReference type="STRING" id="167542.P9515_05881"/>
<evidence type="ECO:0000313" key="4">
    <source>
        <dbReference type="Proteomes" id="UP000001589"/>
    </source>
</evidence>
<dbReference type="RefSeq" id="WP_011819904.1">
    <property type="nucleotide sequence ID" value="NC_008817.1"/>
</dbReference>
<evidence type="ECO:0000259" key="2">
    <source>
        <dbReference type="PROSITE" id="PS51898"/>
    </source>
</evidence>
<protein>
    <submittedName>
        <fullName evidence="3">Phage integrase family</fullName>
    </submittedName>
</protein>
<dbReference type="CDD" id="cd00796">
    <property type="entry name" value="INT_Rci_Hp1_C"/>
    <property type="match status" value="1"/>
</dbReference>
<feature type="domain" description="Tyr recombinase" evidence="2">
    <location>
        <begin position="204"/>
        <end position="377"/>
    </location>
</feature>
<dbReference type="Proteomes" id="UP000001589">
    <property type="component" value="Chromosome"/>
</dbReference>
<reference evidence="3 4" key="1">
    <citation type="journal article" date="2007" name="PLoS Genet.">
        <title>Patterns and implications of gene gain and loss in the evolution of Prochlorococcus.</title>
        <authorList>
            <person name="Kettler G.C."/>
            <person name="Martiny A.C."/>
            <person name="Huang K."/>
            <person name="Zucker J."/>
            <person name="Coleman M.L."/>
            <person name="Rodrigue S."/>
            <person name="Chen F."/>
            <person name="Lapidus A."/>
            <person name="Ferriera S."/>
            <person name="Johnson J."/>
            <person name="Steglich C."/>
            <person name="Church G.M."/>
            <person name="Richardson P."/>
            <person name="Chisholm S.W."/>
        </authorList>
    </citation>
    <scope>NUCLEOTIDE SEQUENCE [LARGE SCALE GENOMIC DNA]</scope>
    <source>
        <strain evidence="3 4">MIT 9515</strain>
    </source>
</reference>
<dbReference type="PROSITE" id="PS51898">
    <property type="entry name" value="TYR_RECOMBINASE"/>
    <property type="match status" value="1"/>
</dbReference>
<evidence type="ECO:0000256" key="1">
    <source>
        <dbReference type="ARBA" id="ARBA00023172"/>
    </source>
</evidence>
<dbReference type="InterPro" id="IPR011010">
    <property type="entry name" value="DNA_brk_join_enz"/>
</dbReference>
<dbReference type="SUPFAM" id="SSF56349">
    <property type="entry name" value="DNA breaking-rejoining enzymes"/>
    <property type="match status" value="1"/>
</dbReference>
<organism evidence="3 4">
    <name type="scientific">Prochlorococcus marinus (strain MIT 9515)</name>
    <dbReference type="NCBI Taxonomy" id="167542"/>
    <lineage>
        <taxon>Bacteria</taxon>
        <taxon>Bacillati</taxon>
        <taxon>Cyanobacteriota</taxon>
        <taxon>Cyanophyceae</taxon>
        <taxon>Synechococcales</taxon>
        <taxon>Prochlorococcaceae</taxon>
        <taxon>Prochlorococcus</taxon>
    </lineage>
</organism>
<dbReference type="GO" id="GO:0003677">
    <property type="term" value="F:DNA binding"/>
    <property type="evidence" value="ECO:0007669"/>
    <property type="project" value="InterPro"/>
</dbReference>
<dbReference type="GO" id="GO:0006310">
    <property type="term" value="P:DNA recombination"/>
    <property type="evidence" value="ECO:0007669"/>
    <property type="project" value="UniProtKB-KW"/>
</dbReference>
<name>A2BVI6_PROM5</name>
<evidence type="ECO:0000313" key="3">
    <source>
        <dbReference type="EMBL" id="ABM71797.1"/>
    </source>
</evidence>
<dbReference type="InterPro" id="IPR002104">
    <property type="entry name" value="Integrase_catalytic"/>
</dbReference>
<dbReference type="HOGENOM" id="CLU_051798_0_0_3"/>
<dbReference type="GeneID" id="60201767"/>
<dbReference type="KEGG" id="pmc:P9515_05881"/>
<dbReference type="Gene3D" id="1.10.443.10">
    <property type="entry name" value="Intergrase catalytic core"/>
    <property type="match status" value="1"/>
</dbReference>
<dbReference type="EMBL" id="CP000552">
    <property type="protein sequence ID" value="ABM71797.1"/>
    <property type="molecule type" value="Genomic_DNA"/>
</dbReference>
<dbReference type="GO" id="GO:0015074">
    <property type="term" value="P:DNA integration"/>
    <property type="evidence" value="ECO:0007669"/>
    <property type="project" value="InterPro"/>
</dbReference>
<dbReference type="InterPro" id="IPR013762">
    <property type="entry name" value="Integrase-like_cat_sf"/>
</dbReference>